<comment type="function">
    <text evidence="7 10 11">Participates actively in the response to hyperosmotic and heat shock by preventing the aggregation of stress-denatured proteins, in association with DnaK and GrpE. It is the nucleotide exchange factor for DnaK and may function as a thermosensor. Unfolded proteins bind initially to DnaJ; upon interaction with the DnaJ-bound protein, DnaK hydrolyzes its bound ATP, resulting in the formation of a stable complex. GrpE releases ADP from DnaK; ATP binding to DnaK triggers the release of the substrate protein, thus completing the reaction cycle. Several rounds of ATP-dependent interactions between DnaJ, DnaK and GrpE are required for fully efficient folding.</text>
</comment>
<keyword evidence="4 10" id="KW-0963">Cytoplasm</keyword>
<evidence type="ECO:0000256" key="1">
    <source>
        <dbReference type="ARBA" id="ARBA00004496"/>
    </source>
</evidence>
<evidence type="ECO:0000256" key="7">
    <source>
        <dbReference type="ARBA" id="ARBA00053401"/>
    </source>
</evidence>
<dbReference type="STRING" id="224999.GCA_001485475_01583"/>
<dbReference type="SUPFAM" id="SSF51064">
    <property type="entry name" value="Head domain of nucleotide exchange factor GrpE"/>
    <property type="match status" value="1"/>
</dbReference>
<sequence length="203" mass="23513">MTADNFCSNGNDKEGNIEPKGKAYDSMQKNGPDGEAQGENKGEITDNMEQNLDMSQIIEAKEKEIDNYKNKWLRTQADLENYRKRVERDIQEIHKYAGEKLVKDILPILDNFERALSAIEDKESDLYRGVEMIYEEFKRMLEKHGVKEIEALGKPFDPYYHEAIMTVESNEHEPGIVVEVVRKGYMYNSKVIRPSMVKVSKNN</sequence>
<comment type="subcellular location">
    <subcellularLocation>
        <location evidence="1 10">Cytoplasm</location>
    </subcellularLocation>
</comment>
<dbReference type="Pfam" id="PF01025">
    <property type="entry name" value="GrpE"/>
    <property type="match status" value="1"/>
</dbReference>
<dbReference type="OrthoDB" id="9812586at2"/>
<dbReference type="NCBIfam" id="NF010738">
    <property type="entry name" value="PRK14140.1"/>
    <property type="match status" value="1"/>
</dbReference>
<dbReference type="Gene3D" id="3.90.20.20">
    <property type="match status" value="1"/>
</dbReference>
<name>A0A0U9HNV0_9FIRM</name>
<evidence type="ECO:0000256" key="11">
    <source>
        <dbReference type="RuleBase" id="RU000639"/>
    </source>
</evidence>
<dbReference type="AlphaFoldDB" id="A0A0U9HNV0"/>
<evidence type="ECO:0000256" key="12">
    <source>
        <dbReference type="RuleBase" id="RU004478"/>
    </source>
</evidence>
<dbReference type="PANTHER" id="PTHR21237:SF23">
    <property type="entry name" value="GRPE PROTEIN HOMOLOG, MITOCHONDRIAL"/>
    <property type="match status" value="1"/>
</dbReference>
<evidence type="ECO:0000256" key="9">
    <source>
        <dbReference type="ARBA" id="ARBA00076414"/>
    </source>
</evidence>
<dbReference type="EMBL" id="DF977002">
    <property type="protein sequence ID" value="GAQ25553.1"/>
    <property type="molecule type" value="Genomic_DNA"/>
</dbReference>
<proteinExistence type="inferred from homology"/>
<evidence type="ECO:0000256" key="5">
    <source>
        <dbReference type="ARBA" id="ARBA00023016"/>
    </source>
</evidence>
<feature type="compositionally biased region" description="Polar residues" evidence="14">
    <location>
        <begin position="1"/>
        <end position="10"/>
    </location>
</feature>
<reference evidence="15" key="1">
    <citation type="journal article" date="2016" name="Genome Announc.">
        <title>Draft Genome Sequence of the Syntrophic Lactate-Degrading Bacterium Tepidanaerobacter syntrophicus JLT.</title>
        <authorList>
            <person name="Matsuura N."/>
            <person name="Ohashi A."/>
            <person name="Tourlousse D.M."/>
            <person name="Sekiguchi Y."/>
        </authorList>
    </citation>
    <scope>NUCLEOTIDE SEQUENCE [LARGE SCALE GENOMIC DNA]</scope>
    <source>
        <strain evidence="15">JL</strain>
    </source>
</reference>
<dbReference type="RefSeq" id="WP_083497715.1">
    <property type="nucleotide sequence ID" value="NZ_BSDN01000001.1"/>
</dbReference>
<evidence type="ECO:0000256" key="10">
    <source>
        <dbReference type="HAMAP-Rule" id="MF_01151"/>
    </source>
</evidence>
<dbReference type="HAMAP" id="MF_01151">
    <property type="entry name" value="GrpE"/>
    <property type="match status" value="1"/>
</dbReference>
<dbReference type="GO" id="GO:0051087">
    <property type="term" value="F:protein-folding chaperone binding"/>
    <property type="evidence" value="ECO:0007669"/>
    <property type="project" value="InterPro"/>
</dbReference>
<evidence type="ECO:0000256" key="4">
    <source>
        <dbReference type="ARBA" id="ARBA00022490"/>
    </source>
</evidence>
<dbReference type="GO" id="GO:0000774">
    <property type="term" value="F:adenyl-nucleotide exchange factor activity"/>
    <property type="evidence" value="ECO:0007669"/>
    <property type="project" value="InterPro"/>
</dbReference>
<dbReference type="InterPro" id="IPR013805">
    <property type="entry name" value="GrpE_CC"/>
</dbReference>
<feature type="compositionally biased region" description="Basic and acidic residues" evidence="14">
    <location>
        <begin position="11"/>
        <end position="23"/>
    </location>
</feature>
<evidence type="ECO:0000256" key="13">
    <source>
        <dbReference type="SAM" id="Coils"/>
    </source>
</evidence>
<evidence type="ECO:0000256" key="3">
    <source>
        <dbReference type="ARBA" id="ARBA00011738"/>
    </source>
</evidence>
<comment type="similarity">
    <text evidence="2 10 12">Belongs to the GrpE family.</text>
</comment>
<evidence type="ECO:0000313" key="15">
    <source>
        <dbReference type="EMBL" id="GAQ25553.1"/>
    </source>
</evidence>
<gene>
    <name evidence="10" type="primary">grpE</name>
    <name evidence="15" type="ORF">TSYNT_881</name>
</gene>
<dbReference type="GO" id="GO:0042803">
    <property type="term" value="F:protein homodimerization activity"/>
    <property type="evidence" value="ECO:0007669"/>
    <property type="project" value="InterPro"/>
</dbReference>
<dbReference type="CDD" id="cd00446">
    <property type="entry name" value="GrpE"/>
    <property type="match status" value="1"/>
</dbReference>
<keyword evidence="13" id="KW-0175">Coiled coil</keyword>
<evidence type="ECO:0000313" key="16">
    <source>
        <dbReference type="Proteomes" id="UP000062160"/>
    </source>
</evidence>
<evidence type="ECO:0000256" key="14">
    <source>
        <dbReference type="SAM" id="MobiDB-lite"/>
    </source>
</evidence>
<dbReference type="InterPro" id="IPR009012">
    <property type="entry name" value="GrpE_head"/>
</dbReference>
<dbReference type="PROSITE" id="PS01071">
    <property type="entry name" value="GRPE"/>
    <property type="match status" value="1"/>
</dbReference>
<keyword evidence="5 10" id="KW-0346">Stress response</keyword>
<dbReference type="InterPro" id="IPR000740">
    <property type="entry name" value="GrpE"/>
</dbReference>
<evidence type="ECO:0000256" key="2">
    <source>
        <dbReference type="ARBA" id="ARBA00009054"/>
    </source>
</evidence>
<feature type="coiled-coil region" evidence="13">
    <location>
        <begin position="51"/>
        <end position="85"/>
    </location>
</feature>
<organism evidence="15">
    <name type="scientific">Tepidanaerobacter syntrophicus</name>
    <dbReference type="NCBI Taxonomy" id="224999"/>
    <lineage>
        <taxon>Bacteria</taxon>
        <taxon>Bacillati</taxon>
        <taxon>Bacillota</taxon>
        <taxon>Clostridia</taxon>
        <taxon>Thermosediminibacterales</taxon>
        <taxon>Tepidanaerobacteraceae</taxon>
        <taxon>Tepidanaerobacter</taxon>
    </lineage>
</organism>
<evidence type="ECO:0000256" key="8">
    <source>
        <dbReference type="ARBA" id="ARBA00072274"/>
    </source>
</evidence>
<keyword evidence="6 10" id="KW-0143">Chaperone</keyword>
<comment type="subunit">
    <text evidence="3 10">Homodimer.</text>
</comment>
<dbReference type="Gene3D" id="2.30.22.10">
    <property type="entry name" value="Head domain of nucleotide exchange factor GrpE"/>
    <property type="match status" value="1"/>
</dbReference>
<dbReference type="PRINTS" id="PR00773">
    <property type="entry name" value="GRPEPROTEIN"/>
</dbReference>
<dbReference type="GO" id="GO:0051082">
    <property type="term" value="F:unfolded protein binding"/>
    <property type="evidence" value="ECO:0007669"/>
    <property type="project" value="TreeGrafter"/>
</dbReference>
<dbReference type="GO" id="GO:0005737">
    <property type="term" value="C:cytoplasm"/>
    <property type="evidence" value="ECO:0007669"/>
    <property type="project" value="UniProtKB-SubCell"/>
</dbReference>
<dbReference type="SUPFAM" id="SSF58014">
    <property type="entry name" value="Coiled-coil domain of nucleotide exchange factor GrpE"/>
    <property type="match status" value="1"/>
</dbReference>
<feature type="region of interest" description="Disordered" evidence="14">
    <location>
        <begin position="1"/>
        <end position="46"/>
    </location>
</feature>
<evidence type="ECO:0000256" key="6">
    <source>
        <dbReference type="ARBA" id="ARBA00023186"/>
    </source>
</evidence>
<accession>A0A0U9HNV0</accession>
<dbReference type="GO" id="GO:0006457">
    <property type="term" value="P:protein folding"/>
    <property type="evidence" value="ECO:0007669"/>
    <property type="project" value="InterPro"/>
</dbReference>
<protein>
    <recommendedName>
        <fullName evidence="8 10">Protein GrpE</fullName>
    </recommendedName>
    <alternativeName>
        <fullName evidence="9 10">HSP-70 cofactor</fullName>
    </alternativeName>
</protein>
<dbReference type="PANTHER" id="PTHR21237">
    <property type="entry name" value="GRPE PROTEIN"/>
    <property type="match status" value="1"/>
</dbReference>
<keyword evidence="16" id="KW-1185">Reference proteome</keyword>
<dbReference type="Proteomes" id="UP000062160">
    <property type="component" value="Unassembled WGS sequence"/>
</dbReference>
<dbReference type="FunFam" id="2.30.22.10:FF:000001">
    <property type="entry name" value="Protein GrpE"/>
    <property type="match status" value="1"/>
</dbReference>